<dbReference type="InterPro" id="IPR006214">
    <property type="entry name" value="Bax_inhibitor_1-related"/>
</dbReference>
<evidence type="ECO:0000256" key="3">
    <source>
        <dbReference type="ARBA" id="ARBA00022692"/>
    </source>
</evidence>
<dbReference type="OrthoDB" id="1277691at2759"/>
<evidence type="ECO:0000256" key="1">
    <source>
        <dbReference type="ARBA" id="ARBA00004141"/>
    </source>
</evidence>
<keyword evidence="5 6" id="KW-0472">Membrane</keyword>
<evidence type="ECO:0000256" key="7">
    <source>
        <dbReference type="SAM" id="MobiDB-lite"/>
    </source>
</evidence>
<comment type="subcellular location">
    <subcellularLocation>
        <location evidence="1">Membrane</location>
        <topology evidence="1">Multi-pass membrane protein</topology>
    </subcellularLocation>
</comment>
<dbReference type="PANTHER" id="PTHR23291:SF32">
    <property type="entry name" value="BAX INHIBITOR 1"/>
    <property type="match status" value="1"/>
</dbReference>
<proteinExistence type="inferred from homology"/>
<gene>
    <name evidence="8" type="ORF">JKP88DRAFT_352861</name>
</gene>
<evidence type="ECO:0000256" key="4">
    <source>
        <dbReference type="ARBA" id="ARBA00022989"/>
    </source>
</evidence>
<dbReference type="AlphaFoldDB" id="A0A835ZGD5"/>
<evidence type="ECO:0000313" key="8">
    <source>
        <dbReference type="EMBL" id="KAG5190024.1"/>
    </source>
</evidence>
<dbReference type="EMBL" id="JAFCMP010000040">
    <property type="protein sequence ID" value="KAG5190024.1"/>
    <property type="molecule type" value="Genomic_DNA"/>
</dbReference>
<feature type="transmembrane region" description="Helical" evidence="6">
    <location>
        <begin position="41"/>
        <end position="60"/>
    </location>
</feature>
<evidence type="ECO:0000256" key="6">
    <source>
        <dbReference type="RuleBase" id="RU004379"/>
    </source>
</evidence>
<keyword evidence="3 6" id="KW-0812">Transmembrane</keyword>
<feature type="transmembrane region" description="Helical" evidence="6">
    <location>
        <begin position="213"/>
        <end position="234"/>
    </location>
</feature>
<feature type="region of interest" description="Disordered" evidence="7">
    <location>
        <begin position="242"/>
        <end position="273"/>
    </location>
</feature>
<feature type="region of interest" description="Disordered" evidence="7">
    <location>
        <begin position="1"/>
        <end position="29"/>
    </location>
</feature>
<evidence type="ECO:0000313" key="9">
    <source>
        <dbReference type="Proteomes" id="UP000664859"/>
    </source>
</evidence>
<feature type="transmembrane region" description="Helical" evidence="6">
    <location>
        <begin position="93"/>
        <end position="115"/>
    </location>
</feature>
<organism evidence="8 9">
    <name type="scientific">Tribonema minus</name>
    <dbReference type="NCBI Taxonomy" id="303371"/>
    <lineage>
        <taxon>Eukaryota</taxon>
        <taxon>Sar</taxon>
        <taxon>Stramenopiles</taxon>
        <taxon>Ochrophyta</taxon>
        <taxon>PX clade</taxon>
        <taxon>Xanthophyceae</taxon>
        <taxon>Tribonematales</taxon>
        <taxon>Tribonemataceae</taxon>
        <taxon>Tribonema</taxon>
    </lineage>
</organism>
<dbReference type="GO" id="GO:0016020">
    <property type="term" value="C:membrane"/>
    <property type="evidence" value="ECO:0007669"/>
    <property type="project" value="UniProtKB-SubCell"/>
</dbReference>
<dbReference type="Pfam" id="PF01027">
    <property type="entry name" value="Bax1-I"/>
    <property type="match status" value="1"/>
</dbReference>
<sequence>MASPATPEFSFPNWTQSRNDSSAATKNSPLTEEVRKHVADVYIALACTLIAAAMGVTLHLMTNCGGLLSGLGSFGAVIALSSGAYASNFTARMGLLLGIGLLQGMTIGELVAVALSINPAIVLLAAAGTAVVFACFAAAALVAKRRTYLYLGGVLGSVTSIMCLMSLLNMFMRSPMLYELQLFGGLVAFCGFVVFDTQLMIEKAVGGSRDVALHAMELFVDFVSIFVRILIIMIRNAEKNQRRDSRRNSGSAHGSSSSSRKSEMSAFATTTRR</sequence>
<feature type="compositionally biased region" description="Polar residues" evidence="7">
    <location>
        <begin position="12"/>
        <end position="29"/>
    </location>
</feature>
<accession>A0A835ZGD5</accession>
<reference evidence="8" key="1">
    <citation type="submission" date="2021-02" db="EMBL/GenBank/DDBJ databases">
        <title>First Annotated Genome of the Yellow-green Alga Tribonema minus.</title>
        <authorList>
            <person name="Mahan K.M."/>
        </authorList>
    </citation>
    <scope>NUCLEOTIDE SEQUENCE</scope>
    <source>
        <strain evidence="8">UTEX B ZZ1240</strain>
    </source>
</reference>
<feature type="transmembrane region" description="Helical" evidence="6">
    <location>
        <begin position="122"/>
        <end position="142"/>
    </location>
</feature>
<feature type="transmembrane region" description="Helical" evidence="6">
    <location>
        <begin position="180"/>
        <end position="201"/>
    </location>
</feature>
<keyword evidence="9" id="KW-1185">Reference proteome</keyword>
<evidence type="ECO:0000256" key="5">
    <source>
        <dbReference type="ARBA" id="ARBA00023136"/>
    </source>
</evidence>
<feature type="transmembrane region" description="Helical" evidence="6">
    <location>
        <begin position="67"/>
        <end position="87"/>
    </location>
</feature>
<comment type="caution">
    <text evidence="8">The sequence shown here is derived from an EMBL/GenBank/DDBJ whole genome shotgun (WGS) entry which is preliminary data.</text>
</comment>
<evidence type="ECO:0000256" key="2">
    <source>
        <dbReference type="ARBA" id="ARBA00010350"/>
    </source>
</evidence>
<dbReference type="Proteomes" id="UP000664859">
    <property type="component" value="Unassembled WGS sequence"/>
</dbReference>
<feature type="compositionally biased region" description="Low complexity" evidence="7">
    <location>
        <begin position="248"/>
        <end position="259"/>
    </location>
</feature>
<comment type="similarity">
    <text evidence="2 6">Belongs to the BI1 family.</text>
</comment>
<keyword evidence="4 6" id="KW-1133">Transmembrane helix</keyword>
<feature type="transmembrane region" description="Helical" evidence="6">
    <location>
        <begin position="148"/>
        <end position="168"/>
    </location>
</feature>
<dbReference type="PANTHER" id="PTHR23291">
    <property type="entry name" value="BAX INHIBITOR-RELATED"/>
    <property type="match status" value="1"/>
</dbReference>
<name>A0A835ZGD5_9STRA</name>
<protein>
    <submittedName>
        <fullName evidence="8">Inhibitor of apoptosis-promoting Bax1-domain-containing protein</fullName>
    </submittedName>
</protein>